<accession>A0A6J4J2J3</accession>
<gene>
    <name evidence="1" type="ORF">AVDCRST_MAG27-3309</name>
</gene>
<dbReference type="AlphaFoldDB" id="A0A6J4J2J3"/>
<proteinExistence type="predicted"/>
<evidence type="ECO:0008006" key="2">
    <source>
        <dbReference type="Google" id="ProtNLM"/>
    </source>
</evidence>
<dbReference type="EMBL" id="CADCTD010000126">
    <property type="protein sequence ID" value="CAA9265258.1"/>
    <property type="molecule type" value="Genomic_DNA"/>
</dbReference>
<dbReference type="InterPro" id="IPR027417">
    <property type="entry name" value="P-loop_NTPase"/>
</dbReference>
<name>A0A6J4J2J3_9PROT</name>
<dbReference type="Gene3D" id="3.40.50.300">
    <property type="entry name" value="P-loop containing nucleotide triphosphate hydrolases"/>
    <property type="match status" value="1"/>
</dbReference>
<reference evidence="1" key="1">
    <citation type="submission" date="2020-02" db="EMBL/GenBank/DDBJ databases">
        <authorList>
            <person name="Meier V. D."/>
        </authorList>
    </citation>
    <scope>NUCLEOTIDE SEQUENCE</scope>
    <source>
        <strain evidence="1">AVDCRST_MAG27</strain>
    </source>
</reference>
<dbReference type="SUPFAM" id="SSF52540">
    <property type="entry name" value="P-loop containing nucleoside triphosphate hydrolases"/>
    <property type="match status" value="1"/>
</dbReference>
<organism evidence="1">
    <name type="scientific">uncultured Craurococcus sp</name>
    <dbReference type="NCBI Taxonomy" id="1135998"/>
    <lineage>
        <taxon>Bacteria</taxon>
        <taxon>Pseudomonadati</taxon>
        <taxon>Pseudomonadota</taxon>
        <taxon>Alphaproteobacteria</taxon>
        <taxon>Acetobacterales</taxon>
        <taxon>Acetobacteraceae</taxon>
        <taxon>Craurococcus</taxon>
        <taxon>environmental samples</taxon>
    </lineage>
</organism>
<evidence type="ECO:0000313" key="1">
    <source>
        <dbReference type="EMBL" id="CAA9265258.1"/>
    </source>
</evidence>
<sequence>MTQPPDDALLPALDRPALRAALAARRGRDAGVVGGVSLCRAIDAALPGGGLPRAALHEVLGEELEAAAEFCALLLARAAAEGGGSLLWIAAEGFPGGLGRFGLSPIDLLLVRAKRPEDALWAMEEGLSSPGIAGAVLCLDGVEPMAVRRLQQAAGAGGGLGLLLRGDAGESGTATRWRVGGGSTALGDPRWRLELLRCRAGRPGRWEAVWRPAAERLEVEEDEAEVRPELLRRRAR</sequence>
<protein>
    <recommendedName>
        <fullName evidence="2">Protein ImuA</fullName>
    </recommendedName>
</protein>